<feature type="region of interest" description="Disordered" evidence="1">
    <location>
        <begin position="1326"/>
        <end position="1382"/>
    </location>
</feature>
<feature type="compositionally biased region" description="Pro residues" evidence="1">
    <location>
        <begin position="1408"/>
        <end position="1428"/>
    </location>
</feature>
<evidence type="ECO:0000256" key="1">
    <source>
        <dbReference type="SAM" id="MobiDB-lite"/>
    </source>
</evidence>
<proteinExistence type="predicted"/>
<feature type="compositionally biased region" description="Low complexity" evidence="1">
    <location>
        <begin position="1233"/>
        <end position="1252"/>
    </location>
</feature>
<dbReference type="KEGG" id="pxu:106123116"/>
<feature type="compositionally biased region" description="Basic and acidic residues" evidence="1">
    <location>
        <begin position="747"/>
        <end position="758"/>
    </location>
</feature>
<name>A0AAJ6ZL32_PAPXU</name>
<feature type="compositionally biased region" description="Polar residues" evidence="1">
    <location>
        <begin position="477"/>
        <end position="505"/>
    </location>
</feature>
<feature type="compositionally biased region" description="Basic and acidic residues" evidence="1">
    <location>
        <begin position="1328"/>
        <end position="1343"/>
    </location>
</feature>
<feature type="compositionally biased region" description="Basic residues" evidence="1">
    <location>
        <begin position="881"/>
        <end position="900"/>
    </location>
</feature>
<accession>A0AAJ6ZL32</accession>
<feature type="region of interest" description="Disordered" evidence="1">
    <location>
        <begin position="683"/>
        <end position="942"/>
    </location>
</feature>
<feature type="region of interest" description="Disordered" evidence="1">
    <location>
        <begin position="1"/>
        <end position="108"/>
    </location>
</feature>
<feature type="compositionally biased region" description="Polar residues" evidence="1">
    <location>
        <begin position="1"/>
        <end position="23"/>
    </location>
</feature>
<feature type="region of interest" description="Disordered" evidence="1">
    <location>
        <begin position="1405"/>
        <end position="1448"/>
    </location>
</feature>
<feature type="compositionally biased region" description="Low complexity" evidence="1">
    <location>
        <begin position="863"/>
        <end position="873"/>
    </location>
</feature>
<feature type="compositionally biased region" description="Basic and acidic residues" evidence="1">
    <location>
        <begin position="1017"/>
        <end position="1029"/>
    </location>
</feature>
<feature type="region of interest" description="Disordered" evidence="1">
    <location>
        <begin position="447"/>
        <end position="505"/>
    </location>
</feature>
<gene>
    <name evidence="2" type="primary">LOC106123116</name>
</gene>
<feature type="region of interest" description="Disordered" evidence="1">
    <location>
        <begin position="980"/>
        <end position="1049"/>
    </location>
</feature>
<feature type="region of interest" description="Disordered" evidence="1">
    <location>
        <begin position="1190"/>
        <end position="1214"/>
    </location>
</feature>
<feature type="compositionally biased region" description="Basic residues" evidence="1">
    <location>
        <begin position="778"/>
        <end position="820"/>
    </location>
</feature>
<feature type="compositionally biased region" description="Basic and acidic residues" evidence="1">
    <location>
        <begin position="921"/>
        <end position="932"/>
    </location>
</feature>
<feature type="compositionally biased region" description="Polar residues" evidence="1">
    <location>
        <begin position="1033"/>
        <end position="1049"/>
    </location>
</feature>
<dbReference type="Proteomes" id="UP000694872">
    <property type="component" value="Unplaced"/>
</dbReference>
<evidence type="ECO:0000313" key="2">
    <source>
        <dbReference type="RefSeq" id="XP_013174716.1"/>
    </source>
</evidence>
<protein>
    <submittedName>
        <fullName evidence="2">Uncharacterized protein LOC106123116</fullName>
    </submittedName>
</protein>
<dbReference type="GeneID" id="106123116"/>
<feature type="region of interest" description="Disordered" evidence="1">
    <location>
        <begin position="1226"/>
        <end position="1255"/>
    </location>
</feature>
<sequence length="1474" mass="168334">METAEQSGPCSNNQSTDASSNAPAATKPVTSEIKPKLSKGVENAKKRLRAFSIQKKTPMAPIVVPKPSSTGHTTVLIGKLSGVKPSTPKVDDEQRKLPRPPKPGSNKRVLTDSYIDLQKKTLAEIEDMKRKMELVELGIPLGLICPTSTSEKAMPTKAMPPIKHFLDPAKVDEIIKEAKKARDEGRKYKFDYQKILPDYDNPFQRKKEEDKNKILEFRDKDFDREKKRSDRYSRHSDYRREERDKYKYREKEKGREKSKERVCDSDDVKKDEKEANVNLNDYLVCDSWSLDNEEKTSSPRVEEKTAKNTIKHQTDTKYAKAINEQVRDSVLKKQDKLKEFIRDSPIRPIKIEKLQPVIDSFKFEIDPNDEMLDIFDVESGKEKYAQKTKDLSIYSPTDLKSEDYEQDTSKDASMEDGNDDTFLESIINEIKQEDMSDDISQDKGLVEYDSPMKEETEVRTSDPRLSVTPELNDKMKYQQSQRSDYSDGYRSSESGYKTSDTTESGYKSMDSFSLSIDKDLEESMEGKMSKSTVDSLETWSFVLKICQPILFRHDKNKCYRETRTVPKLWYTENPKLCNCVKDRGVVYEELNMCKMNLVDRVYGCDQIPDAPASKSRNWYPRPHLCLTETHTIPVSNEWEGDDISQTEVCTQEDRRRSNTPLRSEEVLLDREYQRFMKAVWPEVESRNETPRSTTPVKEDVRKKKKDVEVEKEIEAKKKKEEGTSVRKMKQLSSEGWSQESDVEEEMEKSKKMKIDKEKLRKRKRSLSSLSSESEPDAKKRKKILKKKALKKTKSKSAKKRRIGKKILKKLKEKEKKKKKQSKIERIDESEDEDSDRKNIKKSKKKKLQKQKKNLKRKKKEESTSSSSSSSSESSTDESEKKAKKKAESKKKKERKRKRKTSSSDSAQSEELFDVNILNNIKTERLTDDEKSKTLMNFSPRRQQKPREIINVKELQNDFVGNNIHIKKEVIEDYPLSPKVTESQKNVPEKEKEQIISNEETENVTKITEVIDEEDKEQEQIEIKEPEAKETPITVPQISPNSIPQNMPPQTISNIEVIPTISPIPQRSQIKPVMDESNMSLCSSQESVCSVKPYEKDDSHLRPSSQNSNYSFNDVISASQSGLYLKQIESVVECEDNHENYQQDNYEMYEHLAMAYQSDVASQQASPPGVGGEQRIETVVRVRSRGEIKCDWRPGLAPPREQPPPDRPSRWGLKPGEVNIVLTGGSESAQTEVPTSQQEEIQQQTQQQLGTTPLPSPQPVYKIQSLANRTDTATGITNGYDEAYMDMYGASDRLQYGDCFSEAQQDAARLSTLDARIDHALKTTVLGEVAKEDSPPDPEKDAPEKGILVVSGEAGRGGKRVSFADGYKPGQDSDVEEPPVKKRRKVRRVGCAWPCPAAHPDHVPLWDALPPPPPPPGSPPPRTAHPPPLHLLRPHPAHPPHPALTLPPALRKLDPNVTLPLFIPSEPPPALIRFP</sequence>
<reference evidence="2" key="1">
    <citation type="submission" date="2025-08" db="UniProtKB">
        <authorList>
            <consortium name="RefSeq"/>
        </authorList>
    </citation>
    <scope>IDENTIFICATION</scope>
</reference>
<feature type="compositionally biased region" description="Basic and acidic residues" evidence="1">
    <location>
        <begin position="399"/>
        <end position="413"/>
    </location>
</feature>
<feature type="region of interest" description="Disordered" evidence="1">
    <location>
        <begin position="398"/>
        <end position="420"/>
    </location>
</feature>
<dbReference type="RefSeq" id="XP_013174716.1">
    <property type="nucleotide sequence ID" value="XM_013319262.1"/>
</dbReference>
<feature type="region of interest" description="Disordered" evidence="1">
    <location>
        <begin position="249"/>
        <end position="269"/>
    </location>
</feature>
<feature type="compositionally biased region" description="Basic and acidic residues" evidence="1">
    <location>
        <begin position="447"/>
        <end position="462"/>
    </location>
</feature>
<feature type="compositionally biased region" description="Basic residues" evidence="1">
    <location>
        <begin position="838"/>
        <end position="858"/>
    </location>
</feature>
<feature type="compositionally biased region" description="Basic and acidic residues" evidence="1">
    <location>
        <begin position="696"/>
        <end position="724"/>
    </location>
</feature>
<organism evidence="2">
    <name type="scientific">Papilio xuthus</name>
    <name type="common">Asian swallowtail butterfly</name>
    <dbReference type="NCBI Taxonomy" id="66420"/>
    <lineage>
        <taxon>Eukaryota</taxon>
        <taxon>Metazoa</taxon>
        <taxon>Ecdysozoa</taxon>
        <taxon>Arthropoda</taxon>
        <taxon>Hexapoda</taxon>
        <taxon>Insecta</taxon>
        <taxon>Pterygota</taxon>
        <taxon>Neoptera</taxon>
        <taxon>Endopterygota</taxon>
        <taxon>Lepidoptera</taxon>
        <taxon>Glossata</taxon>
        <taxon>Ditrysia</taxon>
        <taxon>Papilionoidea</taxon>
        <taxon>Papilionidae</taxon>
        <taxon>Papilioninae</taxon>
        <taxon>Papilio</taxon>
    </lineage>
</organism>